<evidence type="ECO:0000259" key="1">
    <source>
        <dbReference type="Pfam" id="PF20091"/>
    </source>
</evidence>
<evidence type="ECO:0000313" key="3">
    <source>
        <dbReference type="Proteomes" id="UP000510682"/>
    </source>
</evidence>
<dbReference type="KEGG" id="mgor:H0P51_05795"/>
<dbReference type="Pfam" id="PF20091">
    <property type="entry name" value="Abhydrolase_10"/>
    <property type="match status" value="1"/>
</dbReference>
<dbReference type="RefSeq" id="WP_180917038.1">
    <property type="nucleotide sequence ID" value="NZ_CP059165.1"/>
</dbReference>
<reference evidence="2" key="2">
    <citation type="submission" date="2020-07" db="EMBL/GenBank/DDBJ databases">
        <authorList>
            <person name="Yu X."/>
        </authorList>
    </citation>
    <scope>NUCLEOTIDE SEQUENCE [LARGE SCALE GENOMIC DNA]</scope>
    <source>
        <strain evidence="2">24T</strain>
    </source>
</reference>
<accession>A0A7D6HVJ8</accession>
<gene>
    <name evidence="2" type="ORF">H0P51_05795</name>
</gene>
<evidence type="ECO:0000313" key="2">
    <source>
        <dbReference type="EMBL" id="QLL08452.1"/>
    </source>
</evidence>
<keyword evidence="3" id="KW-1185">Reference proteome</keyword>
<dbReference type="Proteomes" id="UP000510682">
    <property type="component" value="Chromosome"/>
</dbReference>
<reference evidence="2" key="1">
    <citation type="submission" date="2020-07" db="EMBL/GenBank/DDBJ databases">
        <title>Description of Mycobacterium gordonae subsp. intergordonae subsp.nov. and Mycobacterium gordonae subsp. gordonae subsp. nov.</title>
        <authorList>
            <person name="Huang H."/>
        </authorList>
    </citation>
    <scope>NUCLEOTIDE SEQUENCE [LARGE SCALE GENOMIC DNA]</scope>
    <source>
        <strain evidence="2">24T</strain>
    </source>
</reference>
<name>A0A7D6HVJ8_9MYCO</name>
<organism evidence="2 3">
    <name type="scientific">Mycobacterium vicinigordonae</name>
    <dbReference type="NCBI Taxonomy" id="1719132"/>
    <lineage>
        <taxon>Bacteria</taxon>
        <taxon>Bacillati</taxon>
        <taxon>Actinomycetota</taxon>
        <taxon>Actinomycetes</taxon>
        <taxon>Mycobacteriales</taxon>
        <taxon>Mycobacteriaceae</taxon>
        <taxon>Mycobacterium</taxon>
    </lineage>
</organism>
<sequence>MTVESVQVTNTYPHADSRYENVEATVHFAVDPEYLANEAIADLKLAPRDADGLVRFDADLRLTRPVDGGNGKLLFVVPNRGVPTNAPWLKGGFLLDRGWTIASCGWQWDVQRGPAILGLTAPQVGADKVEPGFMRLEWRSDSAHAEHRLSFSAPEIESIPGADVLFNFTDYPTVDVDDPQAVLTVRTAPDAEPTTIPRDTWRFTDQTHVALDGGFQPFHWYELVYRTALAPVAGCGLLAIRDVVSHLRGDRIEHTFAYGVSQAGRLLRQFLSDGLNVDESGMRVFDGVFSDFAGAARGEFNHRYAQPSVAGVTGFATRGKYGNADLLARQRELGGVPKTIFTNSSTEYWQGDGALVHVDPHTGQDLPEDPDVRTYLLAGTDHFGSSKIKDALPAANPVHHLDVTPVTRALLIALENWVADGIEPPASRVPRTSDGTAIARKDVLSTFAHANTPSPAWLPVSRRVDLGPDADRGIGSWPVQLGESHVDLVSAVDADGNEVAGIRLPAVAAPLAAYTGWNARSYVAELPDVMYERIGSKLDFAPGRPSVAERYPTRDHYAAAVREAAEALVVERLLLAGELESVVKKAVAEYPVG</sequence>
<dbReference type="AlphaFoldDB" id="A0A7D6HVJ8"/>
<dbReference type="EMBL" id="CP059165">
    <property type="protein sequence ID" value="QLL08452.1"/>
    <property type="molecule type" value="Genomic_DNA"/>
</dbReference>
<proteinExistence type="predicted"/>
<protein>
    <recommendedName>
        <fullName evidence="1">Alpha/beta hydrolase domain-containing protein</fullName>
    </recommendedName>
</protein>
<dbReference type="InterPro" id="IPR045394">
    <property type="entry name" value="Abhydrolase_dom"/>
</dbReference>
<feature type="domain" description="Alpha/beta hydrolase" evidence="1">
    <location>
        <begin position="243"/>
        <end position="582"/>
    </location>
</feature>